<organism evidence="2 3">
    <name type="scientific">Lagenidium giganteum</name>
    <dbReference type="NCBI Taxonomy" id="4803"/>
    <lineage>
        <taxon>Eukaryota</taxon>
        <taxon>Sar</taxon>
        <taxon>Stramenopiles</taxon>
        <taxon>Oomycota</taxon>
        <taxon>Peronosporomycetes</taxon>
        <taxon>Pythiales</taxon>
        <taxon>Pythiaceae</taxon>
    </lineage>
</organism>
<keyword evidence="3" id="KW-1185">Reference proteome</keyword>
<dbReference type="InterPro" id="IPR007021">
    <property type="entry name" value="DUF659"/>
</dbReference>
<reference evidence="2" key="1">
    <citation type="submission" date="2022-11" db="EMBL/GenBank/DDBJ databases">
        <authorList>
            <person name="Morgan W.R."/>
            <person name="Tartar A."/>
        </authorList>
    </citation>
    <scope>NUCLEOTIDE SEQUENCE</scope>
    <source>
        <strain evidence="2">ARSEF 373</strain>
    </source>
</reference>
<dbReference type="InterPro" id="IPR012337">
    <property type="entry name" value="RNaseH-like_sf"/>
</dbReference>
<gene>
    <name evidence="2" type="ORF">N0F65_005025</name>
</gene>
<dbReference type="EMBL" id="DAKRPA010000002">
    <property type="protein sequence ID" value="DBA05175.1"/>
    <property type="molecule type" value="Genomic_DNA"/>
</dbReference>
<evidence type="ECO:0000313" key="2">
    <source>
        <dbReference type="EMBL" id="DBA05175.1"/>
    </source>
</evidence>
<dbReference type="AlphaFoldDB" id="A0AAV2ZI05"/>
<reference evidence="2" key="2">
    <citation type="journal article" date="2023" name="Microbiol Resour">
        <title>Decontamination and Annotation of the Draft Genome Sequence of the Oomycete Lagenidium giganteum ARSEF 373.</title>
        <authorList>
            <person name="Morgan W.R."/>
            <person name="Tartar A."/>
        </authorList>
    </citation>
    <scope>NUCLEOTIDE SEQUENCE</scope>
    <source>
        <strain evidence="2">ARSEF 373</strain>
    </source>
</reference>
<name>A0AAV2ZI05_9STRA</name>
<evidence type="ECO:0000313" key="3">
    <source>
        <dbReference type="Proteomes" id="UP001146120"/>
    </source>
</evidence>
<sequence length="221" mass="24913">MLLRDREHLTLTRRSLPDRLLEATYHRERHDVISTLRAQSYLSLVSDGWTNTNNDGTVNFVICSQMLRPMLWSSVAVGEEAHTSECFARHMDEVITEIESCVGNDRICAVVTNNASNMKKVRSVLEGRYKRTGMFFSGCGAHTLNLLLKDVVMDVTCCTRVLEQAKTVVKLVKSAKACFFISRTPTATQNVREDVPCIVSPDRYPLVLQSQQRCRKSNGIA</sequence>
<proteinExistence type="predicted"/>
<feature type="domain" description="DUF659" evidence="1">
    <location>
        <begin position="34"/>
        <end position="168"/>
    </location>
</feature>
<dbReference type="Pfam" id="PF04937">
    <property type="entry name" value="DUF659"/>
    <property type="match status" value="1"/>
</dbReference>
<comment type="caution">
    <text evidence="2">The sequence shown here is derived from an EMBL/GenBank/DDBJ whole genome shotgun (WGS) entry which is preliminary data.</text>
</comment>
<dbReference type="Proteomes" id="UP001146120">
    <property type="component" value="Unassembled WGS sequence"/>
</dbReference>
<protein>
    <recommendedName>
        <fullName evidence="1">DUF659 domain-containing protein</fullName>
    </recommendedName>
</protein>
<accession>A0AAV2ZI05</accession>
<evidence type="ECO:0000259" key="1">
    <source>
        <dbReference type="Pfam" id="PF04937"/>
    </source>
</evidence>
<dbReference type="SUPFAM" id="SSF53098">
    <property type="entry name" value="Ribonuclease H-like"/>
    <property type="match status" value="1"/>
</dbReference>